<reference evidence="1" key="1">
    <citation type="submission" date="2020-09" db="EMBL/GenBank/DDBJ databases">
        <title>Genome-Enabled Discovery of Anthraquinone Biosynthesis in Senna tora.</title>
        <authorList>
            <person name="Kang S.-H."/>
            <person name="Pandey R.P."/>
            <person name="Lee C.-M."/>
            <person name="Sim J.-S."/>
            <person name="Jeong J.-T."/>
            <person name="Choi B.-S."/>
            <person name="Jung M."/>
            <person name="Ginzburg D."/>
            <person name="Zhao K."/>
            <person name="Won S.Y."/>
            <person name="Oh T.-J."/>
            <person name="Yu Y."/>
            <person name="Kim N.-H."/>
            <person name="Lee O.R."/>
            <person name="Lee T.-H."/>
            <person name="Bashyal P."/>
            <person name="Kim T.-S."/>
            <person name="Lee W.-H."/>
            <person name="Kawkins C."/>
            <person name="Kim C.-K."/>
            <person name="Kim J.S."/>
            <person name="Ahn B.O."/>
            <person name="Rhee S.Y."/>
            <person name="Sohng J.K."/>
        </authorList>
    </citation>
    <scope>NUCLEOTIDE SEQUENCE</scope>
    <source>
        <tissue evidence="1">Leaf</tissue>
    </source>
</reference>
<comment type="caution">
    <text evidence="1">The sequence shown here is derived from an EMBL/GenBank/DDBJ whole genome shotgun (WGS) entry which is preliminary data.</text>
</comment>
<evidence type="ECO:0000313" key="1">
    <source>
        <dbReference type="EMBL" id="KAF7823556.1"/>
    </source>
</evidence>
<accession>A0A834TMF4</accession>
<evidence type="ECO:0000313" key="2">
    <source>
        <dbReference type="Proteomes" id="UP000634136"/>
    </source>
</evidence>
<dbReference type="Proteomes" id="UP000634136">
    <property type="component" value="Unassembled WGS sequence"/>
</dbReference>
<dbReference type="AlphaFoldDB" id="A0A834TMF4"/>
<dbReference type="EMBL" id="JAAIUW010000007">
    <property type="protein sequence ID" value="KAF7823556.1"/>
    <property type="molecule type" value="Genomic_DNA"/>
</dbReference>
<sequence>MTNTPTKKHGKPWLNAYTSESTEVVEGAVMYKV</sequence>
<organism evidence="1 2">
    <name type="scientific">Senna tora</name>
    <dbReference type="NCBI Taxonomy" id="362788"/>
    <lineage>
        <taxon>Eukaryota</taxon>
        <taxon>Viridiplantae</taxon>
        <taxon>Streptophyta</taxon>
        <taxon>Embryophyta</taxon>
        <taxon>Tracheophyta</taxon>
        <taxon>Spermatophyta</taxon>
        <taxon>Magnoliopsida</taxon>
        <taxon>eudicotyledons</taxon>
        <taxon>Gunneridae</taxon>
        <taxon>Pentapetalae</taxon>
        <taxon>rosids</taxon>
        <taxon>fabids</taxon>
        <taxon>Fabales</taxon>
        <taxon>Fabaceae</taxon>
        <taxon>Caesalpinioideae</taxon>
        <taxon>Cassia clade</taxon>
        <taxon>Senna</taxon>
    </lineage>
</organism>
<proteinExistence type="predicted"/>
<gene>
    <name evidence="1" type="ORF">G2W53_021700</name>
</gene>
<name>A0A834TMF4_9FABA</name>
<keyword evidence="2" id="KW-1185">Reference proteome</keyword>
<protein>
    <submittedName>
        <fullName evidence="1">Uncharacterized protein</fullName>
    </submittedName>
</protein>